<dbReference type="InterPro" id="IPR016181">
    <property type="entry name" value="Acyl_CoA_acyltransferase"/>
</dbReference>
<comment type="caution">
    <text evidence="2">The sequence shown here is derived from an EMBL/GenBank/DDBJ whole genome shotgun (WGS) entry which is preliminary data.</text>
</comment>
<dbReference type="CDD" id="cd04301">
    <property type="entry name" value="NAT_SF"/>
    <property type="match status" value="1"/>
</dbReference>
<dbReference type="OrthoDB" id="9797417at2"/>
<organism evidence="2 3">
    <name type="scientific">Sulfitobacter sabulilitoris</name>
    <dbReference type="NCBI Taxonomy" id="2562655"/>
    <lineage>
        <taxon>Bacteria</taxon>
        <taxon>Pseudomonadati</taxon>
        <taxon>Pseudomonadota</taxon>
        <taxon>Alphaproteobacteria</taxon>
        <taxon>Rhodobacterales</taxon>
        <taxon>Roseobacteraceae</taxon>
        <taxon>Sulfitobacter</taxon>
    </lineage>
</organism>
<reference evidence="2 3" key="1">
    <citation type="submission" date="2019-05" db="EMBL/GenBank/DDBJ databases">
        <title>Sulfitobacter sabulilitoris sp. nov., isolated from a marine sand.</title>
        <authorList>
            <person name="Yoon J.-H."/>
        </authorList>
    </citation>
    <scope>NUCLEOTIDE SEQUENCE [LARGE SCALE GENOMIC DNA]</scope>
    <source>
        <strain evidence="2 3">HSMS-29</strain>
    </source>
</reference>
<dbReference type="AlphaFoldDB" id="A0A5S3PLF5"/>
<dbReference type="GO" id="GO:0016747">
    <property type="term" value="F:acyltransferase activity, transferring groups other than amino-acyl groups"/>
    <property type="evidence" value="ECO:0007669"/>
    <property type="project" value="InterPro"/>
</dbReference>
<proteinExistence type="predicted"/>
<gene>
    <name evidence="2" type="ORF">FDT80_06835</name>
</gene>
<dbReference type="PROSITE" id="PS51186">
    <property type="entry name" value="GNAT"/>
    <property type="match status" value="1"/>
</dbReference>
<dbReference type="InterPro" id="IPR000182">
    <property type="entry name" value="GNAT_dom"/>
</dbReference>
<dbReference type="EMBL" id="VANS01000001">
    <property type="protein sequence ID" value="TMM55268.1"/>
    <property type="molecule type" value="Genomic_DNA"/>
</dbReference>
<keyword evidence="3" id="KW-1185">Reference proteome</keyword>
<protein>
    <submittedName>
        <fullName evidence="2">GNAT family N-acetyltransferase</fullName>
    </submittedName>
</protein>
<dbReference type="Pfam" id="PF13508">
    <property type="entry name" value="Acetyltransf_7"/>
    <property type="match status" value="1"/>
</dbReference>
<sequence length="153" mass="16413">MTGVAAGVRILPARPLDAGAVGDVLSCANDALPWLPRIHSRAEEVMFAGDMIDAGWVHVARQGPEIVGFMARARTEIHALYLAPGAQGLGIGRALLSQAKTACDRLGLWSYQANARAARFYARAGFAEVARTDGAGNDARLPDIRFEWARKDI</sequence>
<evidence type="ECO:0000313" key="3">
    <source>
        <dbReference type="Proteomes" id="UP000309550"/>
    </source>
</evidence>
<dbReference type="SUPFAM" id="SSF55729">
    <property type="entry name" value="Acyl-CoA N-acyltransferases (Nat)"/>
    <property type="match status" value="1"/>
</dbReference>
<dbReference type="Gene3D" id="3.40.630.30">
    <property type="match status" value="1"/>
</dbReference>
<name>A0A5S3PLF5_9RHOB</name>
<feature type="domain" description="N-acetyltransferase" evidence="1">
    <location>
        <begin position="11"/>
        <end position="147"/>
    </location>
</feature>
<dbReference type="Proteomes" id="UP000309550">
    <property type="component" value="Unassembled WGS sequence"/>
</dbReference>
<accession>A0A5S3PLF5</accession>
<evidence type="ECO:0000313" key="2">
    <source>
        <dbReference type="EMBL" id="TMM55268.1"/>
    </source>
</evidence>
<keyword evidence="2" id="KW-0808">Transferase</keyword>
<evidence type="ECO:0000259" key="1">
    <source>
        <dbReference type="PROSITE" id="PS51186"/>
    </source>
</evidence>